<dbReference type="InterPro" id="IPR036412">
    <property type="entry name" value="HAD-like_sf"/>
</dbReference>
<reference evidence="1 2" key="1">
    <citation type="submission" date="2021-10" db="EMBL/GenBank/DDBJ databases">
        <title>Anaerobic single-cell dispensing facilitates the cultivation of human gut bacteria.</title>
        <authorList>
            <person name="Afrizal A."/>
        </authorList>
    </citation>
    <scope>NUCLEOTIDE SEQUENCE [LARGE SCALE GENOMIC DNA]</scope>
    <source>
        <strain evidence="1 2">CLA-AA-H246</strain>
    </source>
</reference>
<dbReference type="Proteomes" id="UP001299235">
    <property type="component" value="Unassembled WGS sequence"/>
</dbReference>
<protein>
    <submittedName>
        <fullName evidence="1">HAD family hydrolase</fullName>
    </submittedName>
</protein>
<dbReference type="SUPFAM" id="SSF56784">
    <property type="entry name" value="HAD-like"/>
    <property type="match status" value="1"/>
</dbReference>
<dbReference type="InterPro" id="IPR023198">
    <property type="entry name" value="PGP-like_dom2"/>
</dbReference>
<comment type="caution">
    <text evidence="1">The sequence shown here is derived from an EMBL/GenBank/DDBJ whole genome shotgun (WGS) entry which is preliminary data.</text>
</comment>
<sequence>MIKYLLFDLDGTITDSADGITNSVSYALGNLGISEEKSNLYRFVGPPLVDSFKEFYGFDEKKAEEGVRLYREYYAVKGIFENKVYPGITHLLKKCREQGKKVILATSKPQIYAKQILKHFELAEYFDDIQGSSMDGSKIHKEDVIQSALSDNQITDMQEVLMIGDRKHDVLGSGKFGISCVGVLYGYGSREELETCGAKWIVDTVEDLEAFLERI</sequence>
<organism evidence="1 2">
    <name type="scientific">Hominisplanchenecus faecis</name>
    <dbReference type="NCBI Taxonomy" id="2885351"/>
    <lineage>
        <taxon>Bacteria</taxon>
        <taxon>Bacillati</taxon>
        <taxon>Bacillota</taxon>
        <taxon>Clostridia</taxon>
        <taxon>Lachnospirales</taxon>
        <taxon>Lachnospiraceae</taxon>
        <taxon>Hominisplanchenecus</taxon>
    </lineage>
</organism>
<dbReference type="Gene3D" id="3.40.50.1000">
    <property type="entry name" value="HAD superfamily/HAD-like"/>
    <property type="match status" value="1"/>
</dbReference>
<dbReference type="InterPro" id="IPR023214">
    <property type="entry name" value="HAD_sf"/>
</dbReference>
<dbReference type="InterPro" id="IPR050155">
    <property type="entry name" value="HAD-like_hydrolase_sf"/>
</dbReference>
<dbReference type="Pfam" id="PF13419">
    <property type="entry name" value="HAD_2"/>
    <property type="match status" value="1"/>
</dbReference>
<gene>
    <name evidence="1" type="ORF">LKD42_09055</name>
</gene>
<keyword evidence="2" id="KW-1185">Reference proteome</keyword>
<name>A0ABS8EX48_9FIRM</name>
<dbReference type="PANTHER" id="PTHR43434:SF20">
    <property type="entry name" value="5'-NUCLEOTIDASE"/>
    <property type="match status" value="1"/>
</dbReference>
<dbReference type="RefSeq" id="WP_022118094.1">
    <property type="nucleotide sequence ID" value="NZ_JAJEQE010000029.1"/>
</dbReference>
<dbReference type="InterPro" id="IPR006439">
    <property type="entry name" value="HAD-SF_hydro_IA"/>
</dbReference>
<dbReference type="CDD" id="cd04302">
    <property type="entry name" value="HAD_5NT"/>
    <property type="match status" value="1"/>
</dbReference>
<dbReference type="SFLD" id="SFLDS00003">
    <property type="entry name" value="Haloacid_Dehalogenase"/>
    <property type="match status" value="1"/>
</dbReference>
<dbReference type="Gene3D" id="1.10.150.240">
    <property type="entry name" value="Putative phosphatase, domain 2"/>
    <property type="match status" value="1"/>
</dbReference>
<dbReference type="GO" id="GO:0016787">
    <property type="term" value="F:hydrolase activity"/>
    <property type="evidence" value="ECO:0007669"/>
    <property type="project" value="UniProtKB-KW"/>
</dbReference>
<accession>A0ABS8EX48</accession>
<dbReference type="NCBIfam" id="TIGR01549">
    <property type="entry name" value="HAD-SF-IA-v1"/>
    <property type="match status" value="1"/>
</dbReference>
<dbReference type="SFLD" id="SFLDG01129">
    <property type="entry name" value="C1.5:_HAD__Beta-PGM__Phosphata"/>
    <property type="match status" value="1"/>
</dbReference>
<evidence type="ECO:0000313" key="2">
    <source>
        <dbReference type="Proteomes" id="UP001299235"/>
    </source>
</evidence>
<evidence type="ECO:0000313" key="1">
    <source>
        <dbReference type="EMBL" id="MCC2149403.1"/>
    </source>
</evidence>
<dbReference type="SFLD" id="SFLDG01135">
    <property type="entry name" value="C1.5.6:_HAD__Beta-PGM__Phospha"/>
    <property type="match status" value="1"/>
</dbReference>
<proteinExistence type="predicted"/>
<dbReference type="InterPro" id="IPR041492">
    <property type="entry name" value="HAD_2"/>
</dbReference>
<dbReference type="EMBL" id="JAJEQE010000029">
    <property type="protein sequence ID" value="MCC2149403.1"/>
    <property type="molecule type" value="Genomic_DNA"/>
</dbReference>
<dbReference type="PANTHER" id="PTHR43434">
    <property type="entry name" value="PHOSPHOGLYCOLATE PHOSPHATASE"/>
    <property type="match status" value="1"/>
</dbReference>
<keyword evidence="1" id="KW-0378">Hydrolase</keyword>